<dbReference type="EMBL" id="CP034185">
    <property type="protein sequence ID" value="AZI44643.1"/>
    <property type="molecule type" value="Genomic_DNA"/>
</dbReference>
<evidence type="ECO:0000256" key="1">
    <source>
        <dbReference type="ARBA" id="ARBA00008520"/>
    </source>
</evidence>
<dbReference type="GO" id="GO:0015768">
    <property type="term" value="P:maltose transport"/>
    <property type="evidence" value="ECO:0007669"/>
    <property type="project" value="TreeGrafter"/>
</dbReference>
<comment type="similarity">
    <text evidence="1">Belongs to the bacterial solute-binding protein 1 family.</text>
</comment>
<evidence type="ECO:0000256" key="3">
    <source>
        <dbReference type="ARBA" id="ARBA00022729"/>
    </source>
</evidence>
<protein>
    <submittedName>
        <fullName evidence="5">Extracellular solute-binding protein</fullName>
    </submittedName>
</protein>
<name>A0A3G8YI34_9DEIO</name>
<gene>
    <name evidence="5" type="ORF">EHF33_17245</name>
</gene>
<accession>A0A3G8YI34</accession>
<reference evidence="5 6" key="1">
    <citation type="submission" date="2018-11" db="EMBL/GenBank/DDBJ databases">
        <title>Deinococcus shelandsis sp. nov., isolated from South Shetland Islands soil of Antarctica.</title>
        <authorList>
            <person name="Tian J."/>
        </authorList>
    </citation>
    <scope>NUCLEOTIDE SEQUENCE [LARGE SCALE GENOMIC DNA]</scope>
    <source>
        <strain evidence="5 6">S14-83T</strain>
        <plasmid evidence="5 6">unnamed1</plasmid>
    </source>
</reference>
<organism evidence="5 6">
    <name type="scientific">Deinococcus psychrotolerans</name>
    <dbReference type="NCBI Taxonomy" id="2489213"/>
    <lineage>
        <taxon>Bacteria</taxon>
        <taxon>Thermotogati</taxon>
        <taxon>Deinococcota</taxon>
        <taxon>Deinococci</taxon>
        <taxon>Deinococcales</taxon>
        <taxon>Deinococcaceae</taxon>
        <taxon>Deinococcus</taxon>
    </lineage>
</organism>
<evidence type="ECO:0000256" key="4">
    <source>
        <dbReference type="SAM" id="SignalP"/>
    </source>
</evidence>
<proteinExistence type="inferred from homology"/>
<dbReference type="SUPFAM" id="SSF53850">
    <property type="entry name" value="Periplasmic binding protein-like II"/>
    <property type="match status" value="1"/>
</dbReference>
<dbReference type="RefSeq" id="WP_124874480.1">
    <property type="nucleotide sequence ID" value="NZ_CP034185.1"/>
</dbReference>
<evidence type="ECO:0000313" key="5">
    <source>
        <dbReference type="EMBL" id="AZI44643.1"/>
    </source>
</evidence>
<dbReference type="AlphaFoldDB" id="A0A3G8YI34"/>
<evidence type="ECO:0000313" key="6">
    <source>
        <dbReference type="Proteomes" id="UP000276417"/>
    </source>
</evidence>
<dbReference type="Gene3D" id="3.40.190.10">
    <property type="entry name" value="Periplasmic binding protein-like II"/>
    <property type="match status" value="1"/>
</dbReference>
<dbReference type="OrthoDB" id="9795467at2"/>
<dbReference type="Proteomes" id="UP000276417">
    <property type="component" value="Plasmid unnamed1"/>
</dbReference>
<dbReference type="PANTHER" id="PTHR30061:SF50">
    <property type="entry name" value="MALTOSE_MALTODEXTRIN-BINDING PERIPLASMIC PROTEIN"/>
    <property type="match status" value="1"/>
</dbReference>
<evidence type="ECO:0000256" key="2">
    <source>
        <dbReference type="ARBA" id="ARBA00022448"/>
    </source>
</evidence>
<feature type="chain" id="PRO_5018154544" evidence="4">
    <location>
        <begin position="22"/>
        <end position="419"/>
    </location>
</feature>
<dbReference type="KEGG" id="dph:EHF33_17245"/>
<dbReference type="GO" id="GO:0055052">
    <property type="term" value="C:ATP-binding cassette (ABC) transporter complex, substrate-binding subunit-containing"/>
    <property type="evidence" value="ECO:0007669"/>
    <property type="project" value="TreeGrafter"/>
</dbReference>
<geneLocation type="plasmid" evidence="5 6">
    <name>unnamed1</name>
</geneLocation>
<dbReference type="GO" id="GO:1901982">
    <property type="term" value="F:maltose binding"/>
    <property type="evidence" value="ECO:0007669"/>
    <property type="project" value="TreeGrafter"/>
</dbReference>
<sequence length="419" mass="45862">MNKLLLSLALGGLSAASFSHAAPVTITYWQYDYASKVTAINELIKKFEAANPDITVKQENFPYDAYSQKVASSVPAGQGPDVVNLYYGWLPQYVDAGYLQPLPTKEFPTVLTDSNYAPMVKTAKMNGKYYALPTAVRTLAIFYNKDLFKAAGIKAPPKTWEELIADAGKIVQGTPPRYTTLGFGIQPDGQDYHVLREVLVRQFGGQPYSKDGKTVTYNSDAGTKAMTFYTDLMTKYKLGVPNFFPGNNSYRDAFIAGKVGMIIDGSFAINTIKSGAKFDWGVAPLPVLTANSKEKDNFGSYWVNGITKNAKGDKLAASIKFLKFLTSADTQRYWLQNVGEIPASRKLAADPALRKDPVFGPFVSSLPYASSTIFVDEAGQRKAWVDAINTVLLQGNAPANAVKAAAANEQKILDDYYKK</sequence>
<dbReference type="Pfam" id="PF01547">
    <property type="entry name" value="SBP_bac_1"/>
    <property type="match status" value="1"/>
</dbReference>
<dbReference type="InterPro" id="IPR006059">
    <property type="entry name" value="SBP"/>
</dbReference>
<dbReference type="PANTHER" id="PTHR30061">
    <property type="entry name" value="MALTOSE-BINDING PERIPLASMIC PROTEIN"/>
    <property type="match status" value="1"/>
</dbReference>
<feature type="signal peptide" evidence="4">
    <location>
        <begin position="1"/>
        <end position="21"/>
    </location>
</feature>
<keyword evidence="2" id="KW-0813">Transport</keyword>
<dbReference type="GO" id="GO:0042956">
    <property type="term" value="P:maltodextrin transmembrane transport"/>
    <property type="evidence" value="ECO:0007669"/>
    <property type="project" value="TreeGrafter"/>
</dbReference>
<keyword evidence="6" id="KW-1185">Reference proteome</keyword>
<keyword evidence="5" id="KW-0614">Plasmid</keyword>
<keyword evidence="3 4" id="KW-0732">Signal</keyword>